<keyword evidence="6" id="KW-0460">Magnesium</keyword>
<evidence type="ECO:0000259" key="10">
    <source>
        <dbReference type="PROSITE" id="PS50023"/>
    </source>
</evidence>
<dbReference type="Gene3D" id="2.10.110.10">
    <property type="entry name" value="Cysteine Rich Protein"/>
    <property type="match status" value="1"/>
</dbReference>
<reference evidence="13" key="1">
    <citation type="submission" date="2016-04" db="UniProtKB">
        <authorList>
            <consortium name="WormBaseParasite"/>
        </authorList>
    </citation>
    <scope>IDENTIFICATION</scope>
</reference>
<evidence type="ECO:0000256" key="8">
    <source>
        <dbReference type="ARBA" id="ARBA00023152"/>
    </source>
</evidence>
<keyword evidence="8" id="KW-0324">Glycolysis</keyword>
<gene>
    <name evidence="11" type="ORF">HDID_LOCUS8462</name>
</gene>
<keyword evidence="5 9" id="KW-0862">Zinc</keyword>
<evidence type="ECO:0000313" key="12">
    <source>
        <dbReference type="Proteomes" id="UP000274504"/>
    </source>
</evidence>
<dbReference type="InterPro" id="IPR001781">
    <property type="entry name" value="Znf_LIM"/>
</dbReference>
<evidence type="ECO:0000256" key="6">
    <source>
        <dbReference type="ARBA" id="ARBA00022842"/>
    </source>
</evidence>
<reference evidence="11 12" key="2">
    <citation type="submission" date="2018-11" db="EMBL/GenBank/DDBJ databases">
        <authorList>
            <consortium name="Pathogen Informatics"/>
        </authorList>
    </citation>
    <scope>NUCLEOTIDE SEQUENCE [LARGE SCALE GENOMIC DNA]</scope>
</reference>
<dbReference type="PANTHER" id="PTHR21208">
    <property type="entry name" value="ADP-DEPENDENT GLUCOKINASE"/>
    <property type="match status" value="1"/>
</dbReference>
<dbReference type="PROSITE" id="PS00478">
    <property type="entry name" value="LIM_DOMAIN_1"/>
    <property type="match status" value="1"/>
</dbReference>
<dbReference type="WBParaSite" id="HDID_0000846401-mRNA-1">
    <property type="protein sequence ID" value="HDID_0000846401-mRNA-1"/>
    <property type="gene ID" value="HDID_0000846401"/>
</dbReference>
<evidence type="ECO:0000256" key="7">
    <source>
        <dbReference type="ARBA" id="ARBA00023038"/>
    </source>
</evidence>
<dbReference type="CDD" id="cd09358">
    <property type="entry name" value="LIM_Mical_like"/>
    <property type="match status" value="1"/>
</dbReference>
<dbReference type="AlphaFoldDB" id="A0A158QF74"/>
<dbReference type="PROSITE" id="PS50023">
    <property type="entry name" value="LIM_DOMAIN_2"/>
    <property type="match status" value="1"/>
</dbReference>
<keyword evidence="1" id="KW-0963">Cytoplasm</keyword>
<proteinExistence type="predicted"/>
<dbReference type="PROSITE" id="PS51255">
    <property type="entry name" value="ADPK"/>
    <property type="match status" value="1"/>
</dbReference>
<evidence type="ECO:0000313" key="13">
    <source>
        <dbReference type="WBParaSite" id="HDID_0000846401-mRNA-1"/>
    </source>
</evidence>
<evidence type="ECO:0000256" key="1">
    <source>
        <dbReference type="ARBA" id="ARBA00022490"/>
    </source>
</evidence>
<dbReference type="GO" id="GO:0006096">
    <property type="term" value="P:glycolytic process"/>
    <property type="evidence" value="ECO:0007669"/>
    <property type="project" value="UniProtKB-KW"/>
</dbReference>
<dbReference type="GO" id="GO:0006006">
    <property type="term" value="P:glucose metabolic process"/>
    <property type="evidence" value="ECO:0007669"/>
    <property type="project" value="TreeGrafter"/>
</dbReference>
<keyword evidence="2" id="KW-0808">Transferase</keyword>
<dbReference type="Pfam" id="PF04587">
    <property type="entry name" value="ADP_PFK_GK"/>
    <property type="match status" value="2"/>
</dbReference>
<dbReference type="InterPro" id="IPR007666">
    <property type="entry name" value="ADP_PFK/GK"/>
</dbReference>
<name>A0A158QF74_HYMDI</name>
<accession>A0A158QF74</accession>
<dbReference type="GO" id="GO:0046872">
    <property type="term" value="F:metal ion binding"/>
    <property type="evidence" value="ECO:0007669"/>
    <property type="project" value="UniProtKB-KW"/>
</dbReference>
<evidence type="ECO:0000256" key="3">
    <source>
        <dbReference type="ARBA" id="ARBA00022723"/>
    </source>
</evidence>
<dbReference type="OrthoDB" id="5847021at2759"/>
<evidence type="ECO:0000313" key="11">
    <source>
        <dbReference type="EMBL" id="VDL60780.1"/>
    </source>
</evidence>
<dbReference type="GO" id="GO:0005783">
    <property type="term" value="C:endoplasmic reticulum"/>
    <property type="evidence" value="ECO:0007669"/>
    <property type="project" value="TreeGrafter"/>
</dbReference>
<evidence type="ECO:0000256" key="4">
    <source>
        <dbReference type="ARBA" id="ARBA00022777"/>
    </source>
</evidence>
<feature type="domain" description="LIM zinc-binding" evidence="10">
    <location>
        <begin position="22"/>
        <end position="82"/>
    </location>
</feature>
<dbReference type="Pfam" id="PF00412">
    <property type="entry name" value="LIM"/>
    <property type="match status" value="1"/>
</dbReference>
<dbReference type="Proteomes" id="UP000274504">
    <property type="component" value="Unassembled WGS sequence"/>
</dbReference>
<protein>
    <submittedName>
        <fullName evidence="13">LIM zinc-binding domain-containing protein</fullName>
    </submittedName>
</protein>
<evidence type="ECO:0000256" key="2">
    <source>
        <dbReference type="ARBA" id="ARBA00022679"/>
    </source>
</evidence>
<evidence type="ECO:0000256" key="5">
    <source>
        <dbReference type="ARBA" id="ARBA00022833"/>
    </source>
</evidence>
<sequence>MKRFPPKKVPSGAEVTAQPKLEKCVRCEKTVYAVERVEAGGQVWHKGCFRCGTCDLVLNLNSYKQADQQLYCGKHYQELVLAKNTQTPVSLTRLETAYHAFPQPEPGPLVIVGFGGCTDITVNAITFLESLGVNSTDTTRHSKRKENSEVELNTLEDIVEEFTQMFAAGAAAERYVKNKELFDYLVSQATANAANPDELRRDGKRGYLSLGGNAPVMASRLASEGAEVTLAARLSSKETQALPSKIKVLSAPSSFGLPSIPRTDIHLVMEFDKGSVWRNFTAPRANRQSVYLNVAILRYILIRDEENPRLSSLWPDLLSSWLKYGNRGDGGVKDTSTSYPDLFVLGGLQTMDNAVISPDIRGERLESLKHFLTVKLPRATLIHFEMASFVETSFVSNLTQTILPYVDSIGLNEQELPNLRSLLIEGRVASQASVSTPRAAVMLDGMREIWSAMTDSSQLPKVGIGLRRLSRIHLHTLGYQIIMVRRPAGGVEFDPEMIAKAMEDPDFVFKGKATELGLAWPYTKAAVAKASLIAHRHTCASANVDPELTRLLMDDSFAVTADPARWPSALHGASSCKVPRIQFNSTSPVSCWFEDEPTSVSNQNERSNRVEICVAPVPVCRKVIRTVGGGDNISAAALRTQVIGRRKSYHGSR</sequence>
<dbReference type="PANTHER" id="PTHR21208:SF1">
    <property type="entry name" value="ADP-DEPENDENT GLUCOKINASE"/>
    <property type="match status" value="1"/>
</dbReference>
<organism evidence="13">
    <name type="scientific">Hymenolepis diminuta</name>
    <name type="common">Rat tapeworm</name>
    <dbReference type="NCBI Taxonomy" id="6216"/>
    <lineage>
        <taxon>Eukaryota</taxon>
        <taxon>Metazoa</taxon>
        <taxon>Spiralia</taxon>
        <taxon>Lophotrochozoa</taxon>
        <taxon>Platyhelminthes</taxon>
        <taxon>Cestoda</taxon>
        <taxon>Eucestoda</taxon>
        <taxon>Cyclophyllidea</taxon>
        <taxon>Hymenolepididae</taxon>
        <taxon>Hymenolepis</taxon>
    </lineage>
</organism>
<keyword evidence="3 9" id="KW-0479">Metal-binding</keyword>
<dbReference type="InterPro" id="IPR029056">
    <property type="entry name" value="Ribokinase-like"/>
</dbReference>
<evidence type="ECO:0000256" key="9">
    <source>
        <dbReference type="PROSITE-ProRule" id="PRU00125"/>
    </source>
</evidence>
<dbReference type="Gene3D" id="3.40.1190.20">
    <property type="match status" value="1"/>
</dbReference>
<dbReference type="SUPFAM" id="SSF57716">
    <property type="entry name" value="Glucocorticoid receptor-like (DNA-binding domain)"/>
    <property type="match status" value="2"/>
</dbReference>
<dbReference type="GO" id="GO:0043843">
    <property type="term" value="F:ADP-specific glucokinase activity"/>
    <property type="evidence" value="ECO:0007669"/>
    <property type="project" value="TreeGrafter"/>
</dbReference>
<dbReference type="EMBL" id="UYSG01011082">
    <property type="protein sequence ID" value="VDL60780.1"/>
    <property type="molecule type" value="Genomic_DNA"/>
</dbReference>
<keyword evidence="4" id="KW-0418">Kinase</keyword>
<dbReference type="SUPFAM" id="SSF53613">
    <property type="entry name" value="Ribokinase-like"/>
    <property type="match status" value="1"/>
</dbReference>
<keyword evidence="7 9" id="KW-0440">LIM domain</keyword>
<dbReference type="SMART" id="SM00132">
    <property type="entry name" value="LIM"/>
    <property type="match status" value="1"/>
</dbReference>
<dbReference type="STRING" id="6216.A0A158QF74"/>